<sequence>MKMGLFRTCIAISDVTWLKRINNPSKHEKYN</sequence>
<reference evidence="1" key="1">
    <citation type="submission" date="2014-11" db="EMBL/GenBank/DDBJ databases">
        <authorList>
            <person name="Amaro Gonzalez C."/>
        </authorList>
    </citation>
    <scope>NUCLEOTIDE SEQUENCE</scope>
</reference>
<reference evidence="1" key="2">
    <citation type="journal article" date="2015" name="Fish Shellfish Immunol.">
        <title>Early steps in the European eel (Anguilla anguilla)-Vibrio vulnificus interaction in the gills: Role of the RtxA13 toxin.</title>
        <authorList>
            <person name="Callol A."/>
            <person name="Pajuelo D."/>
            <person name="Ebbesson L."/>
            <person name="Teles M."/>
            <person name="MacKenzie S."/>
            <person name="Amaro C."/>
        </authorList>
    </citation>
    <scope>NUCLEOTIDE SEQUENCE</scope>
</reference>
<organism evidence="1">
    <name type="scientific">Anguilla anguilla</name>
    <name type="common">European freshwater eel</name>
    <name type="synonym">Muraena anguilla</name>
    <dbReference type="NCBI Taxonomy" id="7936"/>
    <lineage>
        <taxon>Eukaryota</taxon>
        <taxon>Metazoa</taxon>
        <taxon>Chordata</taxon>
        <taxon>Craniata</taxon>
        <taxon>Vertebrata</taxon>
        <taxon>Euteleostomi</taxon>
        <taxon>Actinopterygii</taxon>
        <taxon>Neopterygii</taxon>
        <taxon>Teleostei</taxon>
        <taxon>Anguilliformes</taxon>
        <taxon>Anguillidae</taxon>
        <taxon>Anguilla</taxon>
    </lineage>
</organism>
<protein>
    <submittedName>
        <fullName evidence="1">Uncharacterized protein</fullName>
    </submittedName>
</protein>
<accession>A0A0E9QHU5</accession>
<proteinExistence type="predicted"/>
<dbReference type="AlphaFoldDB" id="A0A0E9QHU5"/>
<evidence type="ECO:0000313" key="1">
    <source>
        <dbReference type="EMBL" id="JAH16446.1"/>
    </source>
</evidence>
<dbReference type="EMBL" id="GBXM01092131">
    <property type="protein sequence ID" value="JAH16446.1"/>
    <property type="molecule type" value="Transcribed_RNA"/>
</dbReference>
<name>A0A0E9QHU5_ANGAN</name>